<feature type="compositionally biased region" description="Low complexity" evidence="2">
    <location>
        <begin position="1"/>
        <end position="13"/>
    </location>
</feature>
<gene>
    <name evidence="3" type="ORF">PPACK8108_LOCUS7478</name>
</gene>
<dbReference type="PANTHER" id="PTHR31027:SF2">
    <property type="entry name" value="LEBERCILIN DOMAIN-CONTAINING PROTEIN"/>
    <property type="match status" value="1"/>
</dbReference>
<keyword evidence="4" id="KW-1185">Reference proteome</keyword>
<feature type="region of interest" description="Disordered" evidence="2">
    <location>
        <begin position="347"/>
        <end position="377"/>
    </location>
</feature>
<keyword evidence="1" id="KW-0175">Coiled coil</keyword>
<feature type="coiled-coil region" evidence="1">
    <location>
        <begin position="226"/>
        <end position="307"/>
    </location>
</feature>
<proteinExistence type="predicted"/>
<dbReference type="GO" id="GO:0042175">
    <property type="term" value="C:nuclear outer membrane-endoplasmic reticulum membrane network"/>
    <property type="evidence" value="ECO:0007669"/>
    <property type="project" value="TreeGrafter"/>
</dbReference>
<dbReference type="GO" id="GO:1990904">
    <property type="term" value="C:ribonucleoprotein complex"/>
    <property type="evidence" value="ECO:0007669"/>
    <property type="project" value="TreeGrafter"/>
</dbReference>
<accession>A0AAV0ASY6</accession>
<evidence type="ECO:0000256" key="1">
    <source>
        <dbReference type="SAM" id="Coils"/>
    </source>
</evidence>
<feature type="compositionally biased region" description="Basic and acidic residues" evidence="2">
    <location>
        <begin position="510"/>
        <end position="529"/>
    </location>
</feature>
<dbReference type="GO" id="GO:0008298">
    <property type="term" value="P:intracellular mRNA localization"/>
    <property type="evidence" value="ECO:0007669"/>
    <property type="project" value="TreeGrafter"/>
</dbReference>
<dbReference type="InterPro" id="IPR039604">
    <property type="entry name" value="Bfr1"/>
</dbReference>
<evidence type="ECO:0000256" key="2">
    <source>
        <dbReference type="SAM" id="MobiDB-lite"/>
    </source>
</evidence>
<evidence type="ECO:0000313" key="3">
    <source>
        <dbReference type="EMBL" id="CAH7672661.1"/>
    </source>
</evidence>
<feature type="region of interest" description="Disordered" evidence="2">
    <location>
        <begin position="404"/>
        <end position="435"/>
    </location>
</feature>
<feature type="region of interest" description="Disordered" evidence="2">
    <location>
        <begin position="498"/>
        <end position="529"/>
    </location>
</feature>
<dbReference type="Proteomes" id="UP001153365">
    <property type="component" value="Unassembled WGS sequence"/>
</dbReference>
<feature type="compositionally biased region" description="Low complexity" evidence="2">
    <location>
        <begin position="420"/>
        <end position="434"/>
    </location>
</feature>
<feature type="coiled-coil region" evidence="1">
    <location>
        <begin position="58"/>
        <end position="176"/>
    </location>
</feature>
<feature type="region of interest" description="Disordered" evidence="2">
    <location>
        <begin position="1"/>
        <end position="53"/>
    </location>
</feature>
<evidence type="ECO:0000313" key="4">
    <source>
        <dbReference type="Proteomes" id="UP001153365"/>
    </source>
</evidence>
<name>A0AAV0ASY6_PHAPC</name>
<sequence>MPPKTTTPATNPASGKTASIPNRSKDVNRVTAISSNKTTSSGGGVGGKPNKDAYSYEQDKLRREIDLIQTKLTNLKVQIGDPKNGGNHGTMMERRKVLREELDALRDEQSRGKSSRGMILDQVKSSNETVQRKIKDLNSTRGKLPYKSTVEVDAKIRQLEAQIESGTMRIVEEKKALAEIQNLRKARKLVESFGPQQDAIEAEKERVDSLRKKLDDPDQKSTSERWAQIKAELEKLNDKLAETSKSRDKLFEERNKLQDQLNVLYEKKRESALRYKDANDKYYTKMQDDQQRRIDREKADKDAFEADQITEIHEEMRAQAAAPAYEREIEDCRTLIIFFDKMLGNNPTIDESSEPLNKTSSSTNEGTATSSLPKLKELRKVDGEDAFQGMIAVKKKGAEDDDFFMAGGGGKKGKKNKKTNASNPESNNPNGNSSLHLPLSTINALHALAVSVPMNKKDVVETISALSEKKKWFSENQERVTKERIKETEEKIAIAEKEAEQKKKVQQQDQKQHGEHDGKVEKEKEVVEG</sequence>
<comment type="caution">
    <text evidence="3">The sequence shown here is derived from an EMBL/GenBank/DDBJ whole genome shotgun (WGS) entry which is preliminary data.</text>
</comment>
<evidence type="ECO:0008006" key="5">
    <source>
        <dbReference type="Google" id="ProtNLM"/>
    </source>
</evidence>
<organism evidence="3 4">
    <name type="scientific">Phakopsora pachyrhizi</name>
    <name type="common">Asian soybean rust disease fungus</name>
    <dbReference type="NCBI Taxonomy" id="170000"/>
    <lineage>
        <taxon>Eukaryota</taxon>
        <taxon>Fungi</taxon>
        <taxon>Dikarya</taxon>
        <taxon>Basidiomycota</taxon>
        <taxon>Pucciniomycotina</taxon>
        <taxon>Pucciniomycetes</taxon>
        <taxon>Pucciniales</taxon>
        <taxon>Phakopsoraceae</taxon>
        <taxon>Phakopsora</taxon>
    </lineage>
</organism>
<protein>
    <recommendedName>
        <fullName evidence="5">Nuclear segregation protein Bfr1</fullName>
    </recommendedName>
</protein>
<feature type="compositionally biased region" description="Polar residues" evidence="2">
    <location>
        <begin position="347"/>
        <end position="372"/>
    </location>
</feature>
<dbReference type="PANTHER" id="PTHR31027">
    <property type="entry name" value="NUCLEAR SEGREGATION PROTEIN BFR1"/>
    <property type="match status" value="1"/>
</dbReference>
<reference evidence="3" key="1">
    <citation type="submission" date="2022-06" db="EMBL/GenBank/DDBJ databases">
        <authorList>
            <consortium name="SYNGENTA / RWTH Aachen University"/>
        </authorList>
    </citation>
    <scope>NUCLEOTIDE SEQUENCE</scope>
</reference>
<dbReference type="GO" id="GO:0003729">
    <property type="term" value="F:mRNA binding"/>
    <property type="evidence" value="ECO:0007669"/>
    <property type="project" value="TreeGrafter"/>
</dbReference>
<dbReference type="EMBL" id="CALTRL010001472">
    <property type="protein sequence ID" value="CAH7672661.1"/>
    <property type="molecule type" value="Genomic_DNA"/>
</dbReference>
<dbReference type="GO" id="GO:0005783">
    <property type="term" value="C:endoplasmic reticulum"/>
    <property type="evidence" value="ECO:0007669"/>
    <property type="project" value="TreeGrafter"/>
</dbReference>
<dbReference type="AlphaFoldDB" id="A0AAV0ASY6"/>